<gene>
    <name evidence="9" type="primary">LOC103054844</name>
</gene>
<dbReference type="InterPro" id="IPR033116">
    <property type="entry name" value="TRYPSIN_SER"/>
</dbReference>
<accession>A0A9F3QV08</accession>
<comment type="similarity">
    <text evidence="1">Belongs to the peptidase S1 family. Snake venom subfamily.</text>
</comment>
<dbReference type="GO" id="GO:0004252">
    <property type="term" value="F:serine-type endopeptidase activity"/>
    <property type="evidence" value="ECO:0007669"/>
    <property type="project" value="InterPro"/>
</dbReference>
<dbReference type="InterPro" id="IPR009003">
    <property type="entry name" value="Peptidase_S1_PA"/>
</dbReference>
<keyword evidence="9" id="KW-0812">Transmembrane</keyword>
<dbReference type="GO" id="GO:0006508">
    <property type="term" value="P:proteolysis"/>
    <property type="evidence" value="ECO:0007669"/>
    <property type="project" value="UniProtKB-KW"/>
</dbReference>
<dbReference type="Proteomes" id="UP000695026">
    <property type="component" value="Unplaced"/>
</dbReference>
<name>A0A9F3QV08_PYTBI</name>
<dbReference type="Gene3D" id="2.40.10.10">
    <property type="entry name" value="Trypsin-like serine proteases"/>
    <property type="match status" value="5"/>
</dbReference>
<dbReference type="PROSITE" id="PS00135">
    <property type="entry name" value="TRYPSIN_SER"/>
    <property type="match status" value="1"/>
</dbReference>
<keyword evidence="8" id="KW-1185">Reference proteome</keyword>
<sequence>MSEAAFHLTVVTCISNKVFYPSQILIFYETAKFQRNDYYGKEPEDNYLKYLPGCGARPAVVNVPAEAQIAGGHVAQLGAWPWQVSLQIYHVASGRYRHICGGSLINKNSVLTVAHCIKKWMNPEYWRAVIGLHHLYKPHPHTISRRVKNIIVHSGFKWDSYENDIAMFKLLKLVKYNKYIQPICLPHISHAVTDKNPCYISGWGKRKKKGKTELQEAQVNTIPLHICNKYELYEERLSINMICAVSLNNSCEADSGGPLMCYFPSVSKYYLIGITSFASGCNQHNYPGLYIRTISYRKWIDLHLHDETATVNIQSILVLLMMEWVTWARGGARGGRHFPFWTGPTMQGRFCALVSSLFPLLFLLSEAPPKALSSVIPTTDCGTRPVVDEIATATRIIGGHDAQLGAWPWQVSLQLYRFGQGFVHVCGGSLINHNSVLTAAHCIKEWTVASFWRAVVGMHHVSRQHVHTIKSRVRAIIIHSTFNKVTFENDIALFKLMESIRFNEYIQPICLPDAPLALSDETPCFISGWGYTTEKGRERDVLQEVQVDIIPESICNKHDWYAGMVKTNMLCAGSENGGVDACQGDSGGPLACYLPDATRYYLVGIGTFGLGCGRPRLPGVYVQTASYRRWINSQAILFDKAMTMKIPYVLLLIAVWVVFCNVL</sequence>
<dbReference type="PANTHER" id="PTHR24252">
    <property type="entry name" value="ACROSIN-RELATED"/>
    <property type="match status" value="1"/>
</dbReference>
<evidence type="ECO:0000256" key="4">
    <source>
        <dbReference type="ARBA" id="ARBA00022825"/>
    </source>
</evidence>
<proteinExistence type="inferred from homology"/>
<organism evidence="8 9">
    <name type="scientific">Python bivittatus</name>
    <name type="common">Burmese python</name>
    <name type="synonym">Python molurus bivittatus</name>
    <dbReference type="NCBI Taxonomy" id="176946"/>
    <lineage>
        <taxon>Eukaryota</taxon>
        <taxon>Metazoa</taxon>
        <taxon>Chordata</taxon>
        <taxon>Craniata</taxon>
        <taxon>Vertebrata</taxon>
        <taxon>Euteleostomi</taxon>
        <taxon>Lepidosauria</taxon>
        <taxon>Squamata</taxon>
        <taxon>Bifurcata</taxon>
        <taxon>Unidentata</taxon>
        <taxon>Episquamata</taxon>
        <taxon>Toxicofera</taxon>
        <taxon>Serpentes</taxon>
        <taxon>Henophidia</taxon>
        <taxon>Pythonidae</taxon>
        <taxon>Python</taxon>
    </lineage>
</organism>
<keyword evidence="4 6" id="KW-0720">Serine protease</keyword>
<evidence type="ECO:0000256" key="1">
    <source>
        <dbReference type="ARBA" id="ARBA00009228"/>
    </source>
</evidence>
<reference evidence="9" key="1">
    <citation type="submission" date="2025-08" db="UniProtKB">
        <authorList>
            <consortium name="RefSeq"/>
        </authorList>
    </citation>
    <scope>IDENTIFICATION</scope>
    <source>
        <tissue evidence="9">Liver</tissue>
    </source>
</reference>
<dbReference type="AlphaFoldDB" id="A0A9F3QV08"/>
<evidence type="ECO:0000259" key="7">
    <source>
        <dbReference type="PROSITE" id="PS50240"/>
    </source>
</evidence>
<dbReference type="Pfam" id="PF00089">
    <property type="entry name" value="Trypsin"/>
    <property type="match status" value="2"/>
</dbReference>
<feature type="domain" description="Peptidase S1" evidence="7">
    <location>
        <begin position="396"/>
        <end position="636"/>
    </location>
</feature>
<dbReference type="SMART" id="SM00020">
    <property type="entry name" value="Tryp_SPc"/>
    <property type="match status" value="2"/>
</dbReference>
<dbReference type="PROSITE" id="PS00134">
    <property type="entry name" value="TRYPSIN_HIS"/>
    <property type="match status" value="1"/>
</dbReference>
<dbReference type="InterPro" id="IPR043504">
    <property type="entry name" value="Peptidase_S1_PA_chymotrypsin"/>
</dbReference>
<dbReference type="PANTHER" id="PTHR24252:SF21">
    <property type="entry name" value="TRANSMEMBRANE SERINE PROTEASE 12"/>
    <property type="match status" value="1"/>
</dbReference>
<feature type="domain" description="Peptidase S1" evidence="7">
    <location>
        <begin position="69"/>
        <end position="305"/>
    </location>
</feature>
<dbReference type="GeneID" id="103054844"/>
<evidence type="ECO:0000256" key="5">
    <source>
        <dbReference type="ARBA" id="ARBA00023157"/>
    </source>
</evidence>
<dbReference type="SUPFAM" id="SSF50494">
    <property type="entry name" value="Trypsin-like serine proteases"/>
    <property type="match status" value="2"/>
</dbReference>
<dbReference type="RefSeq" id="XP_015745884.2">
    <property type="nucleotide sequence ID" value="XM_015890398.2"/>
</dbReference>
<dbReference type="CDD" id="cd00190">
    <property type="entry name" value="Tryp_SPc"/>
    <property type="match status" value="2"/>
</dbReference>
<keyword evidence="5" id="KW-1015">Disulfide bond</keyword>
<dbReference type="PROSITE" id="PS50240">
    <property type="entry name" value="TRYPSIN_DOM"/>
    <property type="match status" value="2"/>
</dbReference>
<evidence type="ECO:0000313" key="9">
    <source>
        <dbReference type="RefSeq" id="XP_015745884.2"/>
    </source>
</evidence>
<keyword evidence="2 6" id="KW-0645">Protease</keyword>
<dbReference type="GO" id="GO:0005576">
    <property type="term" value="C:extracellular region"/>
    <property type="evidence" value="ECO:0007669"/>
    <property type="project" value="UniProtKB-ARBA"/>
</dbReference>
<evidence type="ECO:0000256" key="6">
    <source>
        <dbReference type="RuleBase" id="RU363034"/>
    </source>
</evidence>
<evidence type="ECO:0000256" key="3">
    <source>
        <dbReference type="ARBA" id="ARBA00022801"/>
    </source>
</evidence>
<keyword evidence="9" id="KW-0472">Membrane</keyword>
<protein>
    <submittedName>
        <fullName evidence="9">Transmembrane protease serine 9</fullName>
    </submittedName>
</protein>
<dbReference type="InterPro" id="IPR001254">
    <property type="entry name" value="Trypsin_dom"/>
</dbReference>
<dbReference type="InterPro" id="IPR001314">
    <property type="entry name" value="Peptidase_S1A"/>
</dbReference>
<evidence type="ECO:0000313" key="8">
    <source>
        <dbReference type="Proteomes" id="UP000695026"/>
    </source>
</evidence>
<dbReference type="PRINTS" id="PR00722">
    <property type="entry name" value="CHYMOTRYPSIN"/>
</dbReference>
<keyword evidence="3 6" id="KW-0378">Hydrolase</keyword>
<dbReference type="KEGG" id="pbi:103054844"/>
<dbReference type="FunFam" id="2.40.10.10:FF:000003">
    <property type="entry name" value="Transmembrane serine protease 3"/>
    <property type="match status" value="2"/>
</dbReference>
<dbReference type="InterPro" id="IPR018114">
    <property type="entry name" value="TRYPSIN_HIS"/>
</dbReference>
<dbReference type="GO" id="GO:0035821">
    <property type="term" value="P:modulation of process of another organism"/>
    <property type="evidence" value="ECO:0007669"/>
    <property type="project" value="UniProtKB-ARBA"/>
</dbReference>
<dbReference type="OMA" id="IDRRSIC"/>
<dbReference type="OrthoDB" id="10051896at2759"/>
<evidence type="ECO:0000256" key="2">
    <source>
        <dbReference type="ARBA" id="ARBA00022670"/>
    </source>
</evidence>